<keyword evidence="1" id="KW-1133">Transmembrane helix</keyword>
<evidence type="ECO:0000313" key="2">
    <source>
        <dbReference type="EMBL" id="NIZ47508.1"/>
    </source>
</evidence>
<name>A0A968KVN6_9SPIO</name>
<dbReference type="Proteomes" id="UP000752013">
    <property type="component" value="Unassembled WGS sequence"/>
</dbReference>
<protein>
    <submittedName>
        <fullName evidence="2">FtsQ-type POTRA domain-containing protein</fullName>
    </submittedName>
</protein>
<proteinExistence type="predicted"/>
<gene>
    <name evidence="2" type="ORF">HCT46_06240</name>
</gene>
<dbReference type="RefSeq" id="WP_167703923.1">
    <property type="nucleotide sequence ID" value="NZ_CP118168.1"/>
</dbReference>
<sequence length="242" mass="27983">MDKKKIYTLLLLLSILSSEIFFFWYVAPRIPLRKIVIHANFEVLEQDIYQLAHLQPKMPIMQVNIARVESLLRSESMIQQVKAKRGILGSLYVWLKGYNPTVALITAEGKILFLDQDGFLFSSEKKTGIFPPLLQGARLESDDKGVIRLHTNMRPLLYALHQLKESDYVTHSNIAGIDAVTNGDILLYWKMSFIHTQTKALFASYVQAQDIQRALVVLQILEEHNQFFKEVDFRTNEIVFKR</sequence>
<keyword evidence="1" id="KW-0472">Membrane</keyword>
<feature type="transmembrane region" description="Helical" evidence="1">
    <location>
        <begin position="6"/>
        <end position="27"/>
    </location>
</feature>
<accession>A0A968KVN6</accession>
<keyword evidence="3" id="KW-1185">Reference proteome</keyword>
<dbReference type="EMBL" id="JAATLK010000001">
    <property type="protein sequence ID" value="NIZ47508.1"/>
    <property type="molecule type" value="Genomic_DNA"/>
</dbReference>
<keyword evidence="1" id="KW-0812">Transmembrane</keyword>
<reference evidence="2" key="1">
    <citation type="submission" date="2020-03" db="EMBL/GenBank/DDBJ databases">
        <title>Spirochaetal bacteria isolated from arthropods constitute a novel genus Entomospira genus novum within the order Spirochaetales.</title>
        <authorList>
            <person name="Grana-Miraglia L."/>
            <person name="Sikutova S."/>
            <person name="Fingerle V."/>
            <person name="Sing A."/>
            <person name="Castillo-Ramirez S."/>
            <person name="Margos G."/>
            <person name="Rudolf I."/>
        </authorList>
    </citation>
    <scope>NUCLEOTIDE SEQUENCE</scope>
    <source>
        <strain evidence="2">BR208</strain>
    </source>
</reference>
<dbReference type="AlphaFoldDB" id="A0A968KVN6"/>
<evidence type="ECO:0000313" key="3">
    <source>
        <dbReference type="Proteomes" id="UP000752013"/>
    </source>
</evidence>
<evidence type="ECO:0000256" key="1">
    <source>
        <dbReference type="SAM" id="Phobius"/>
    </source>
</evidence>
<organism evidence="2 3">
    <name type="scientific">Entomospira nematocerorum</name>
    <dbReference type="NCBI Taxonomy" id="2719987"/>
    <lineage>
        <taxon>Bacteria</taxon>
        <taxon>Pseudomonadati</taxon>
        <taxon>Spirochaetota</taxon>
        <taxon>Spirochaetia</taxon>
        <taxon>Spirochaetales</taxon>
        <taxon>Spirochaetaceae</taxon>
        <taxon>Entomospira</taxon>
    </lineage>
</organism>
<comment type="caution">
    <text evidence="2">The sequence shown here is derived from an EMBL/GenBank/DDBJ whole genome shotgun (WGS) entry which is preliminary data.</text>
</comment>